<dbReference type="PANTHER" id="PTHR48079:SF5">
    <property type="entry name" value="DEPENDENT EPIMERASE_DEHYDRATASE, PUTATIVE (AFU_ORTHOLOGUE AFUA_7G00180)-RELATED"/>
    <property type="match status" value="1"/>
</dbReference>
<evidence type="ECO:0000259" key="1">
    <source>
        <dbReference type="Pfam" id="PF01370"/>
    </source>
</evidence>
<organism evidence="2 3">
    <name type="scientific">Cryphonectria parasitica (strain ATCC 38755 / EP155)</name>
    <dbReference type="NCBI Taxonomy" id="660469"/>
    <lineage>
        <taxon>Eukaryota</taxon>
        <taxon>Fungi</taxon>
        <taxon>Dikarya</taxon>
        <taxon>Ascomycota</taxon>
        <taxon>Pezizomycotina</taxon>
        <taxon>Sordariomycetes</taxon>
        <taxon>Sordariomycetidae</taxon>
        <taxon>Diaporthales</taxon>
        <taxon>Cryphonectriaceae</taxon>
        <taxon>Cryphonectria-Endothia species complex</taxon>
        <taxon>Cryphonectria</taxon>
    </lineage>
</organism>
<accession>A0A9P4XYD7</accession>
<dbReference type="AlphaFoldDB" id="A0A9P4XYD7"/>
<dbReference type="GO" id="GO:0004029">
    <property type="term" value="F:aldehyde dehydrogenase (NAD+) activity"/>
    <property type="evidence" value="ECO:0007669"/>
    <property type="project" value="TreeGrafter"/>
</dbReference>
<dbReference type="OrthoDB" id="10262413at2759"/>
<proteinExistence type="predicted"/>
<sequence>MTQKRIFMTGASGYIGSVITEFAIAKGYTVRGLSRSETSDAKLAALGATAVRGSLETLDVLQAEAAQADFVLHLAHTLSRMGFNTPYDKVLAIDRPAVTAMVMGLKASDSTDKSLIITSGTLTVLPDPDGKETDETAPIKTDTPLPRHKCFEHAQAVTAGTDVKAMCIRLAPFVYGRGGSGVKMFLEGAAAAGNAFYIDDGATRTTTVHVDDAARLYLLVAEKGRAGEEYNGSAETNVTMKELREAMGNVLGIPVVSLKKEEALKKNLPAFLVMFLTNENRASGEKAKRELGWKVEMPGILEDVRNGSYVAVAEELTKK</sequence>
<dbReference type="Proteomes" id="UP000803844">
    <property type="component" value="Unassembled WGS sequence"/>
</dbReference>
<name>A0A9P4XYD7_CRYP1</name>
<dbReference type="InterPro" id="IPR001509">
    <property type="entry name" value="Epimerase_deHydtase"/>
</dbReference>
<dbReference type="Pfam" id="PF01370">
    <property type="entry name" value="Epimerase"/>
    <property type="match status" value="1"/>
</dbReference>
<protein>
    <submittedName>
        <fullName evidence="2">NAD dependent epimerase/dehydratase</fullName>
    </submittedName>
</protein>
<evidence type="ECO:0000313" key="3">
    <source>
        <dbReference type="Proteomes" id="UP000803844"/>
    </source>
</evidence>
<dbReference type="InterPro" id="IPR051783">
    <property type="entry name" value="NAD(P)-dependent_oxidoreduct"/>
</dbReference>
<dbReference type="GO" id="GO:0005737">
    <property type="term" value="C:cytoplasm"/>
    <property type="evidence" value="ECO:0007669"/>
    <property type="project" value="TreeGrafter"/>
</dbReference>
<dbReference type="InterPro" id="IPR036291">
    <property type="entry name" value="NAD(P)-bd_dom_sf"/>
</dbReference>
<keyword evidence="3" id="KW-1185">Reference proteome</keyword>
<dbReference type="RefSeq" id="XP_040773789.1">
    <property type="nucleotide sequence ID" value="XM_040921719.1"/>
</dbReference>
<evidence type="ECO:0000313" key="2">
    <source>
        <dbReference type="EMBL" id="KAF3762810.1"/>
    </source>
</evidence>
<reference evidence="2" key="1">
    <citation type="journal article" date="2020" name="Phytopathology">
        <title>Genome sequence of the chestnut blight fungus Cryphonectria parasitica EP155: A fundamental resource for an archetypical invasive plant pathogen.</title>
        <authorList>
            <person name="Crouch J.A."/>
            <person name="Dawe A."/>
            <person name="Aerts A."/>
            <person name="Barry K."/>
            <person name="Churchill A.C.L."/>
            <person name="Grimwood J."/>
            <person name="Hillman B."/>
            <person name="Milgroom M.G."/>
            <person name="Pangilinan J."/>
            <person name="Smith M."/>
            <person name="Salamov A."/>
            <person name="Schmutz J."/>
            <person name="Yadav J."/>
            <person name="Grigoriev I.V."/>
            <person name="Nuss D."/>
        </authorList>
    </citation>
    <scope>NUCLEOTIDE SEQUENCE</scope>
    <source>
        <strain evidence="2">EP155</strain>
    </source>
</reference>
<feature type="domain" description="NAD-dependent epimerase/dehydratase" evidence="1">
    <location>
        <begin position="6"/>
        <end position="231"/>
    </location>
</feature>
<dbReference type="SUPFAM" id="SSF51735">
    <property type="entry name" value="NAD(P)-binding Rossmann-fold domains"/>
    <property type="match status" value="1"/>
</dbReference>
<dbReference type="PANTHER" id="PTHR48079">
    <property type="entry name" value="PROTEIN YEEZ"/>
    <property type="match status" value="1"/>
</dbReference>
<dbReference type="EMBL" id="MU032350">
    <property type="protein sequence ID" value="KAF3762810.1"/>
    <property type="molecule type" value="Genomic_DNA"/>
</dbReference>
<comment type="caution">
    <text evidence="2">The sequence shown here is derived from an EMBL/GenBank/DDBJ whole genome shotgun (WGS) entry which is preliminary data.</text>
</comment>
<dbReference type="Gene3D" id="3.40.50.720">
    <property type="entry name" value="NAD(P)-binding Rossmann-like Domain"/>
    <property type="match status" value="1"/>
</dbReference>
<gene>
    <name evidence="2" type="ORF">M406DRAFT_341953</name>
</gene>
<dbReference type="GeneID" id="63838848"/>